<feature type="domain" description="YtkA-like" evidence="12">
    <location>
        <begin position="456"/>
        <end position="536"/>
    </location>
</feature>
<keyword evidence="2" id="KW-1003">Cell membrane</keyword>
<dbReference type="InterPro" id="IPR014756">
    <property type="entry name" value="Ig_E-set"/>
</dbReference>
<dbReference type="InterPro" id="IPR032694">
    <property type="entry name" value="CopC/D"/>
</dbReference>
<feature type="transmembrane region" description="Helical" evidence="9">
    <location>
        <begin position="381"/>
        <end position="404"/>
    </location>
</feature>
<keyword evidence="5" id="KW-0732">Signal</keyword>
<dbReference type="PANTHER" id="PTHR34820:SF4">
    <property type="entry name" value="INNER MEMBRANE PROTEIN YEBZ"/>
    <property type="match status" value="1"/>
</dbReference>
<feature type="transmembrane region" description="Helical" evidence="9">
    <location>
        <begin position="265"/>
        <end position="283"/>
    </location>
</feature>
<keyword evidence="4" id="KW-0479">Metal-binding</keyword>
<dbReference type="SUPFAM" id="SSF81296">
    <property type="entry name" value="E set domains"/>
    <property type="match status" value="1"/>
</dbReference>
<dbReference type="RefSeq" id="WP_379949296.1">
    <property type="nucleotide sequence ID" value="NZ_JBHMAF010000051.1"/>
</dbReference>
<dbReference type="InterPro" id="IPR008457">
    <property type="entry name" value="Cu-R_CopD_dom"/>
</dbReference>
<keyword evidence="8 9" id="KW-0472">Membrane</keyword>
<evidence type="ECO:0000259" key="12">
    <source>
        <dbReference type="Pfam" id="PF13115"/>
    </source>
</evidence>
<evidence type="ECO:0000313" key="14">
    <source>
        <dbReference type="Proteomes" id="UP001589609"/>
    </source>
</evidence>
<dbReference type="Pfam" id="PF04234">
    <property type="entry name" value="CopC"/>
    <property type="match status" value="1"/>
</dbReference>
<evidence type="ECO:0000256" key="3">
    <source>
        <dbReference type="ARBA" id="ARBA00022692"/>
    </source>
</evidence>
<keyword evidence="3 9" id="KW-0812">Transmembrane</keyword>
<protein>
    <submittedName>
        <fullName evidence="13">Copper resistance CopC/CopD family protein</fullName>
    </submittedName>
</protein>
<evidence type="ECO:0000256" key="9">
    <source>
        <dbReference type="SAM" id="Phobius"/>
    </source>
</evidence>
<keyword evidence="14" id="KW-1185">Reference proteome</keyword>
<feature type="transmembrane region" description="Helical" evidence="9">
    <location>
        <begin position="416"/>
        <end position="435"/>
    </location>
</feature>
<organism evidence="13 14">
    <name type="scientific">Ectobacillus funiculus</name>
    <dbReference type="NCBI Taxonomy" id="137993"/>
    <lineage>
        <taxon>Bacteria</taxon>
        <taxon>Bacillati</taxon>
        <taxon>Bacillota</taxon>
        <taxon>Bacilli</taxon>
        <taxon>Bacillales</taxon>
        <taxon>Bacillaceae</taxon>
        <taxon>Ectobacillus</taxon>
    </lineage>
</organism>
<feature type="transmembrane region" description="Helical" evidence="9">
    <location>
        <begin position="347"/>
        <end position="369"/>
    </location>
</feature>
<dbReference type="Pfam" id="PF13115">
    <property type="entry name" value="YtkA"/>
    <property type="match status" value="1"/>
</dbReference>
<evidence type="ECO:0000259" key="10">
    <source>
        <dbReference type="Pfam" id="PF04234"/>
    </source>
</evidence>
<evidence type="ECO:0000313" key="13">
    <source>
        <dbReference type="EMBL" id="MFB9759009.1"/>
    </source>
</evidence>
<sequence>MTKVKRISMWLLIVYLFIITVPTFAFAHADVVKSTPAEKEILNTVPSVVSVEFGEAIEPSSFTSLMVTDEQGNRVDLENTSIDPENPKLLTVGLKKNIPNGIYSIQWKAVSEDGHPLQGVIPFGIKITEKEASTLQAKTTSYTPTADVVINRGLLYTGLSLYTGVLLFHLVIYKERHGQSLKAQSRSRAIIQFALVSVIISVLLSLPIQAIITAGATWLEAFRPSVLRETLELPNFGRLWMIELVFTALLAITTYLSLRREKLSSLKVWIIPICILLGLMVVKSLNSHAASSQYKEVAIVSNFLHLLAASLWVGGLAAIFFILSAYHKEKRNDDQGWALYWEAIRRFTPWALVSGATLLFTGLFNSTLLVSTMHSLSHTDYGITLLVKISLFIMISLFGIFHLVKSLLRQKKQLKVTVGIEFSIGIVILIVAALLTNLQPPLLAGAEPFTETKQLDNGYEVTLSVSPNAVGVNTLDIHVKDQNGQPAADVEQIIVTVSGVGMNMEKPPFNVPAVSSGDFQAVGRYFTMAGEWNIHVSGFTTPSKSFNIDFLTTVGNRQVHGNSGNRK</sequence>
<feature type="domain" description="Copper resistance protein D" evidence="11">
    <location>
        <begin position="342"/>
        <end position="435"/>
    </location>
</feature>
<dbReference type="InterPro" id="IPR007348">
    <property type="entry name" value="CopC_dom"/>
</dbReference>
<feature type="transmembrane region" description="Helical" evidence="9">
    <location>
        <begin position="239"/>
        <end position="258"/>
    </location>
</feature>
<proteinExistence type="predicted"/>
<feature type="transmembrane region" description="Helical" evidence="9">
    <location>
        <begin position="193"/>
        <end position="219"/>
    </location>
</feature>
<gene>
    <name evidence="13" type="ORF">ACFFMS_11110</name>
</gene>
<dbReference type="Pfam" id="PF05425">
    <property type="entry name" value="CopD"/>
    <property type="match status" value="1"/>
</dbReference>
<accession>A0ABV5WEI8</accession>
<evidence type="ECO:0000256" key="4">
    <source>
        <dbReference type="ARBA" id="ARBA00022723"/>
    </source>
</evidence>
<dbReference type="Proteomes" id="UP001589609">
    <property type="component" value="Unassembled WGS sequence"/>
</dbReference>
<dbReference type="PANTHER" id="PTHR34820">
    <property type="entry name" value="INNER MEMBRANE PROTEIN YEBZ"/>
    <property type="match status" value="1"/>
</dbReference>
<comment type="caution">
    <text evidence="13">The sequence shown here is derived from an EMBL/GenBank/DDBJ whole genome shotgun (WGS) entry which is preliminary data.</text>
</comment>
<name>A0ABV5WEI8_9BACI</name>
<feature type="transmembrane region" description="Helical" evidence="9">
    <location>
        <begin position="303"/>
        <end position="326"/>
    </location>
</feature>
<dbReference type="InterPro" id="IPR014755">
    <property type="entry name" value="Cu-Rt/internalin_Ig-like"/>
</dbReference>
<comment type="subcellular location">
    <subcellularLocation>
        <location evidence="1">Cell membrane</location>
        <topology evidence="1">Multi-pass membrane protein</topology>
    </subcellularLocation>
</comment>
<keyword evidence="7" id="KW-0186">Copper</keyword>
<evidence type="ECO:0000256" key="2">
    <source>
        <dbReference type="ARBA" id="ARBA00022475"/>
    </source>
</evidence>
<evidence type="ECO:0000256" key="1">
    <source>
        <dbReference type="ARBA" id="ARBA00004651"/>
    </source>
</evidence>
<dbReference type="Gene3D" id="2.60.40.1220">
    <property type="match status" value="1"/>
</dbReference>
<evidence type="ECO:0000256" key="8">
    <source>
        <dbReference type="ARBA" id="ARBA00023136"/>
    </source>
</evidence>
<reference evidence="13 14" key="1">
    <citation type="submission" date="2024-09" db="EMBL/GenBank/DDBJ databases">
        <authorList>
            <person name="Sun Q."/>
            <person name="Mori K."/>
        </authorList>
    </citation>
    <scope>NUCLEOTIDE SEQUENCE [LARGE SCALE GENOMIC DNA]</scope>
    <source>
        <strain evidence="13 14">JCM 11201</strain>
    </source>
</reference>
<evidence type="ECO:0000256" key="5">
    <source>
        <dbReference type="ARBA" id="ARBA00022729"/>
    </source>
</evidence>
<keyword evidence="6 9" id="KW-1133">Transmembrane helix</keyword>
<feature type="transmembrane region" description="Helical" evidence="9">
    <location>
        <begin position="153"/>
        <end position="172"/>
    </location>
</feature>
<evidence type="ECO:0000256" key="6">
    <source>
        <dbReference type="ARBA" id="ARBA00022989"/>
    </source>
</evidence>
<evidence type="ECO:0000259" key="11">
    <source>
        <dbReference type="Pfam" id="PF05425"/>
    </source>
</evidence>
<dbReference type="EMBL" id="JBHMAF010000051">
    <property type="protein sequence ID" value="MFB9759009.1"/>
    <property type="molecule type" value="Genomic_DNA"/>
</dbReference>
<dbReference type="InterPro" id="IPR032693">
    <property type="entry name" value="YtkA-like_dom"/>
</dbReference>
<feature type="domain" description="CopC" evidence="10">
    <location>
        <begin position="28"/>
        <end position="124"/>
    </location>
</feature>
<evidence type="ECO:0000256" key="7">
    <source>
        <dbReference type="ARBA" id="ARBA00023008"/>
    </source>
</evidence>